<evidence type="ECO:0000313" key="2">
    <source>
        <dbReference type="Proteomes" id="UP000053562"/>
    </source>
</evidence>
<dbReference type="AlphaFoldDB" id="A0A0J9S230"/>
<evidence type="ECO:0000313" key="1">
    <source>
        <dbReference type="EMBL" id="KMZ76794.1"/>
    </source>
</evidence>
<dbReference type="Pfam" id="PF05795">
    <property type="entry name" value="Plasmodium_Vir"/>
    <property type="match status" value="1"/>
</dbReference>
<name>A0A0J9S230_PLAVI</name>
<dbReference type="EMBL" id="KQ234616">
    <property type="protein sequence ID" value="KMZ76794.1"/>
    <property type="molecule type" value="Genomic_DNA"/>
</dbReference>
<gene>
    <name evidence="1" type="ORF">PVIIG_05395</name>
</gene>
<dbReference type="InterPro" id="IPR008780">
    <property type="entry name" value="Plasmodium_Vir"/>
</dbReference>
<sequence length="236" mass="27237">MIYDELDLSGIYNACHCLYEKIDQNTFNTYKLLFDYSKDHGNFNLNTSHGYTTCDEHYKAVMNNYINTYKDAHNNCKVKNEKNYDCEYFNKLFDEDQYEKLTTFTCREHRHNNDFSGVIIPRDIQPVSSVRVPPAIVANLYGTPSSTYHRDLERNDNTQSYLHPYSDKKLSYQHTLDGKLILPAEESTDGGSSKTIAGSVAPVLGVSSISLLLYKVIENIIDIHTFIIYICFPFFK</sequence>
<evidence type="ECO:0008006" key="3">
    <source>
        <dbReference type="Google" id="ProtNLM"/>
    </source>
</evidence>
<protein>
    <recommendedName>
        <fullName evidence="3">Variable surface protein Vir7-like protein</fullName>
    </recommendedName>
</protein>
<dbReference type="OrthoDB" id="389243at2759"/>
<proteinExistence type="predicted"/>
<reference evidence="1 2" key="1">
    <citation type="submission" date="2011-08" db="EMBL/GenBank/DDBJ databases">
        <title>The Genome Sequence of Plasmodium vivax India VII.</title>
        <authorList>
            <consortium name="The Broad Institute Genome Sequencing Platform"/>
            <consortium name="The Broad Institute Genome Sequencing Center for Infectious Disease"/>
            <person name="Neafsey D."/>
            <person name="Carlton J."/>
            <person name="Barnwell J."/>
            <person name="Collins W."/>
            <person name="Escalante A."/>
            <person name="Mullikin J."/>
            <person name="Saul A."/>
            <person name="Guigo R."/>
            <person name="Camara F."/>
            <person name="Young S.K."/>
            <person name="Zeng Q."/>
            <person name="Gargeya S."/>
            <person name="Fitzgerald M."/>
            <person name="Haas B."/>
            <person name="Abouelleil A."/>
            <person name="Alvarado L."/>
            <person name="Arachchi H.M."/>
            <person name="Berlin A."/>
            <person name="Brown A."/>
            <person name="Chapman S.B."/>
            <person name="Chen Z."/>
            <person name="Dunbar C."/>
            <person name="Freedman E."/>
            <person name="Gearin G."/>
            <person name="Gellesch M."/>
            <person name="Goldberg J."/>
            <person name="Griggs A."/>
            <person name="Gujja S."/>
            <person name="Heiman D."/>
            <person name="Howarth C."/>
            <person name="Larson L."/>
            <person name="Lui A."/>
            <person name="MacDonald P.J.P."/>
            <person name="Montmayeur A."/>
            <person name="Murphy C."/>
            <person name="Neiman D."/>
            <person name="Pearson M."/>
            <person name="Priest M."/>
            <person name="Roberts A."/>
            <person name="Saif S."/>
            <person name="Shea T."/>
            <person name="Shenoy N."/>
            <person name="Sisk P."/>
            <person name="Stolte C."/>
            <person name="Sykes S."/>
            <person name="Wortman J."/>
            <person name="Nusbaum C."/>
            <person name="Birren B."/>
        </authorList>
    </citation>
    <scope>NUCLEOTIDE SEQUENCE [LARGE SCALE GENOMIC DNA]</scope>
    <source>
        <strain evidence="1 2">India VII</strain>
    </source>
</reference>
<dbReference type="Proteomes" id="UP000053562">
    <property type="component" value="Unassembled WGS sequence"/>
</dbReference>
<accession>A0A0J9S230</accession>
<organism evidence="1 2">
    <name type="scientific">Plasmodium vivax India VII</name>
    <dbReference type="NCBI Taxonomy" id="1077284"/>
    <lineage>
        <taxon>Eukaryota</taxon>
        <taxon>Sar</taxon>
        <taxon>Alveolata</taxon>
        <taxon>Apicomplexa</taxon>
        <taxon>Aconoidasida</taxon>
        <taxon>Haemosporida</taxon>
        <taxon>Plasmodiidae</taxon>
        <taxon>Plasmodium</taxon>
        <taxon>Plasmodium (Plasmodium)</taxon>
    </lineage>
</organism>